<dbReference type="AlphaFoldDB" id="A0A0F9GC01"/>
<evidence type="ECO:0008006" key="2">
    <source>
        <dbReference type="Google" id="ProtNLM"/>
    </source>
</evidence>
<dbReference type="EMBL" id="LAZR01027012">
    <property type="protein sequence ID" value="KKL67030.1"/>
    <property type="molecule type" value="Genomic_DNA"/>
</dbReference>
<sequence>MIFAALAGKAISAFFAHRREKAKAEQQQYLAELKAGLHDPNKLRPLKWASFTLFTAPMIGMYFWPENVTLFMENLDALPDWYLQQYLLITGSIWGVAVGKDVLEGIIRAVKKR</sequence>
<name>A0A0F9GC01_9ZZZZ</name>
<organism evidence="1">
    <name type="scientific">marine sediment metagenome</name>
    <dbReference type="NCBI Taxonomy" id="412755"/>
    <lineage>
        <taxon>unclassified sequences</taxon>
        <taxon>metagenomes</taxon>
        <taxon>ecological metagenomes</taxon>
    </lineage>
</organism>
<gene>
    <name evidence="1" type="ORF">LCGC14_2139050</name>
</gene>
<accession>A0A0F9GC01</accession>
<reference evidence="1" key="1">
    <citation type="journal article" date="2015" name="Nature">
        <title>Complex archaea that bridge the gap between prokaryotes and eukaryotes.</title>
        <authorList>
            <person name="Spang A."/>
            <person name="Saw J.H."/>
            <person name="Jorgensen S.L."/>
            <person name="Zaremba-Niedzwiedzka K."/>
            <person name="Martijn J."/>
            <person name="Lind A.E."/>
            <person name="van Eijk R."/>
            <person name="Schleper C."/>
            <person name="Guy L."/>
            <person name="Ettema T.J."/>
        </authorList>
    </citation>
    <scope>NUCLEOTIDE SEQUENCE</scope>
</reference>
<comment type="caution">
    <text evidence="1">The sequence shown here is derived from an EMBL/GenBank/DDBJ whole genome shotgun (WGS) entry which is preliminary data.</text>
</comment>
<proteinExistence type="predicted"/>
<evidence type="ECO:0000313" key="1">
    <source>
        <dbReference type="EMBL" id="KKL67030.1"/>
    </source>
</evidence>
<protein>
    <recommendedName>
        <fullName evidence="2">Holin of 3TMs, for gene-transfer release</fullName>
    </recommendedName>
</protein>